<dbReference type="InterPro" id="IPR015943">
    <property type="entry name" value="WD40/YVTN_repeat-like_dom_sf"/>
</dbReference>
<dbReference type="InterPro" id="IPR036322">
    <property type="entry name" value="WD40_repeat_dom_sf"/>
</dbReference>
<accession>A0A4V3XJ93</accession>
<dbReference type="Proteomes" id="UP000308730">
    <property type="component" value="Unassembled WGS sequence"/>
</dbReference>
<dbReference type="InterPro" id="IPR046985">
    <property type="entry name" value="IP5"/>
</dbReference>
<feature type="compositionally biased region" description="Polar residues" evidence="1">
    <location>
        <begin position="332"/>
        <end position="344"/>
    </location>
</feature>
<feature type="compositionally biased region" description="Low complexity" evidence="1">
    <location>
        <begin position="189"/>
        <end position="201"/>
    </location>
</feature>
<gene>
    <name evidence="3" type="ORF">EUX98_g2010</name>
</gene>
<dbReference type="InterPro" id="IPR036691">
    <property type="entry name" value="Endo/exonu/phosph_ase_sf"/>
</dbReference>
<dbReference type="PANTHER" id="PTHR11200">
    <property type="entry name" value="INOSITOL 5-PHOSPHATASE"/>
    <property type="match status" value="1"/>
</dbReference>
<feature type="compositionally biased region" description="Low complexity" evidence="1">
    <location>
        <begin position="248"/>
        <end position="259"/>
    </location>
</feature>
<evidence type="ECO:0000313" key="3">
    <source>
        <dbReference type="EMBL" id="THH32183.1"/>
    </source>
</evidence>
<comment type="caution">
    <text evidence="3">The sequence shown here is derived from an EMBL/GenBank/DDBJ whole genome shotgun (WGS) entry which is preliminary data.</text>
</comment>
<dbReference type="InterPro" id="IPR000300">
    <property type="entry name" value="IPPc"/>
</dbReference>
<protein>
    <recommendedName>
        <fullName evidence="2">Inositol polyphosphate-related phosphatase domain-containing protein</fullName>
    </recommendedName>
</protein>
<feature type="compositionally biased region" description="Low complexity" evidence="1">
    <location>
        <begin position="45"/>
        <end position="55"/>
    </location>
</feature>
<feature type="compositionally biased region" description="Basic and acidic residues" evidence="1">
    <location>
        <begin position="206"/>
        <end position="219"/>
    </location>
</feature>
<dbReference type="Pfam" id="PF22669">
    <property type="entry name" value="Exo_endo_phos2"/>
    <property type="match status" value="1"/>
</dbReference>
<feature type="compositionally biased region" description="Low complexity" evidence="1">
    <location>
        <begin position="299"/>
        <end position="309"/>
    </location>
</feature>
<name>A0A4V3XJ93_9APHY</name>
<dbReference type="SMART" id="SM00128">
    <property type="entry name" value="IPPc"/>
    <property type="match status" value="1"/>
</dbReference>
<feature type="compositionally biased region" description="Pro residues" evidence="1">
    <location>
        <begin position="275"/>
        <end position="288"/>
    </location>
</feature>
<dbReference type="GO" id="GO:0046856">
    <property type="term" value="P:phosphatidylinositol dephosphorylation"/>
    <property type="evidence" value="ECO:0007669"/>
    <property type="project" value="InterPro"/>
</dbReference>
<dbReference type="AlphaFoldDB" id="A0A4V3XJ93"/>
<dbReference type="GO" id="GO:0004439">
    <property type="term" value="F:phosphatidylinositol-4,5-bisphosphate 5-phosphatase activity"/>
    <property type="evidence" value="ECO:0007669"/>
    <property type="project" value="TreeGrafter"/>
</dbReference>
<proteinExistence type="predicted"/>
<dbReference type="EMBL" id="SGPM01000028">
    <property type="protein sequence ID" value="THH32183.1"/>
    <property type="molecule type" value="Genomic_DNA"/>
</dbReference>
<dbReference type="Gene3D" id="2.130.10.10">
    <property type="entry name" value="YVTN repeat-like/Quinoprotein amine dehydrogenase"/>
    <property type="match status" value="1"/>
</dbReference>
<evidence type="ECO:0000256" key="1">
    <source>
        <dbReference type="SAM" id="MobiDB-lite"/>
    </source>
</evidence>
<dbReference type="OrthoDB" id="2248459at2759"/>
<evidence type="ECO:0000259" key="2">
    <source>
        <dbReference type="SMART" id="SM00128"/>
    </source>
</evidence>
<dbReference type="Gene3D" id="3.60.10.10">
    <property type="entry name" value="Endonuclease/exonuclease/phosphatase"/>
    <property type="match status" value="1"/>
</dbReference>
<evidence type="ECO:0000313" key="4">
    <source>
        <dbReference type="Proteomes" id="UP000308730"/>
    </source>
</evidence>
<feature type="compositionally biased region" description="Low complexity" evidence="1">
    <location>
        <begin position="391"/>
        <end position="405"/>
    </location>
</feature>
<sequence>MSADKDGPPLIETTPPPAVSNLRNRFEQLAVQSNSSPPLKSPIVRHSLLPSSPRPRLLDFSDSSPEPRPSIRPVSSISDLQSALKLAPSRPEIPSAPSSPLLRPTVPPSHSTSDTARSAALSRKPPPPPPLHNKPHVPTATRPDLAYPRSVPVLPSNGTARLSPVQVASPFDDDATPARSLRPPPSPPASRTASGSSSRTTVSHLADPHGRDVPRERRIPPPRPRRPSSHIDTQPASSPYIRPDHIASSESSLSFDHSSQNSSETDSPVDVSPTPSLPPRPGKPPRPPVRVTAGSRANTMTPPSSTSSFTPPPLPARKTSPLEEADGVLPSDSPSGSHTPSTLGRKTFGAHPPPPTRTIALGDKLPPPRRPPSGSSSESEDEDVKARVDLLPDSSRSSRRPPALRCHNHDTGSIHVPSYTGVAAVAGHTVVVGNHHHLRIYDLSVQEKALYDIDARSIAGEGKAKDHKVTCMEFRPTIIHDDRAKFLWVGTNVGHLFEVDVHSGAVTAVKFSAHSSPVTHIFRHAGAMASLDENGKVLVFQNEAGSPTDVSLSYTVPRIVRVTDKQDFARIFNGQLWTSSRDTVAGPGGRPVRGCAAVRTHNIFASTVISKSVAPSELIGSVLSGAVLPSQPDKVFLGHEGGHVTVWAVSPDGVIQCEEVVKVSASDVLCLEGVNNRLWAGGRQGTISAYDVAPRPWVMTNQWMAHQKLPLVTIAVDPYGIENMERLSVYSVGRDEKLYFWDGLLGIDWIDQTLVKREKEFSTFRDLNVLIISYNLDSAKPDAFTSGADNISFLEDSLRSVDDPDIIVFGFQELIDLESRKMAAKTVLLGTKTKTADGAISQKVTTSYKKWYDRLILAVRLAMPSTTPYTVIHTENLVGLFSCVFIKHTERNALKNISITTIKRGMGGRYGNKGGIISRFVIDDSSLCFINCHLAAGQSHVRQRNADLAAILEDKSVFPAAETLEDPLAFINGGDGTMVLDHEIVFLNGDMNYRIDIRRDVLINDIHSGNYAHLYAQDQLLKEMSTNRGFRLRAFLEGPLTFPPTYKYDRRSSTYDSSEKSRAPAWCDRILWRSNDQSRVEQMHYRRYEANVSDHRPISAGFKMTVKSVQHEVRAKVKSEVQGEWLLHQKKLLVETLKFYQEQMVVV</sequence>
<dbReference type="SUPFAM" id="SSF56219">
    <property type="entry name" value="DNase I-like"/>
    <property type="match status" value="1"/>
</dbReference>
<feature type="domain" description="Inositol polyphosphate-related phosphatase" evidence="2">
    <location>
        <begin position="765"/>
        <end position="1110"/>
    </location>
</feature>
<reference evidence="3 4" key="1">
    <citation type="submission" date="2019-02" db="EMBL/GenBank/DDBJ databases">
        <title>Genome sequencing of the rare red list fungi Antrodiella citrinella (Flaviporus citrinellus).</title>
        <authorList>
            <person name="Buettner E."/>
            <person name="Kellner H."/>
        </authorList>
    </citation>
    <scope>NUCLEOTIDE SEQUENCE [LARGE SCALE GENOMIC DNA]</scope>
    <source>
        <strain evidence="3 4">DSM 108506</strain>
    </source>
</reference>
<dbReference type="SUPFAM" id="SSF50978">
    <property type="entry name" value="WD40 repeat-like"/>
    <property type="match status" value="1"/>
</dbReference>
<keyword evidence="4" id="KW-1185">Reference proteome</keyword>
<feature type="region of interest" description="Disordered" evidence="1">
    <location>
        <begin position="32"/>
        <end position="411"/>
    </location>
</feature>
<organism evidence="3 4">
    <name type="scientific">Antrodiella citrinella</name>
    <dbReference type="NCBI Taxonomy" id="2447956"/>
    <lineage>
        <taxon>Eukaryota</taxon>
        <taxon>Fungi</taxon>
        <taxon>Dikarya</taxon>
        <taxon>Basidiomycota</taxon>
        <taxon>Agaricomycotina</taxon>
        <taxon>Agaricomycetes</taxon>
        <taxon>Polyporales</taxon>
        <taxon>Steccherinaceae</taxon>
        <taxon>Antrodiella</taxon>
    </lineage>
</organism>
<dbReference type="PANTHER" id="PTHR11200:SF240">
    <property type="entry name" value="INOSITOL POLYPHOSPHATE 5-PHOSPHATASE C9G1.10C-RELATED"/>
    <property type="match status" value="1"/>
</dbReference>